<reference evidence="1 2" key="1">
    <citation type="submission" date="2021-06" db="EMBL/GenBank/DDBJ databases">
        <title>Caerostris extrusa draft genome.</title>
        <authorList>
            <person name="Kono N."/>
            <person name="Arakawa K."/>
        </authorList>
    </citation>
    <scope>NUCLEOTIDE SEQUENCE [LARGE SCALE GENOMIC DNA]</scope>
</reference>
<dbReference type="AlphaFoldDB" id="A0AAV4P474"/>
<accession>A0AAV4P474</accession>
<keyword evidence="2" id="KW-1185">Reference proteome</keyword>
<comment type="caution">
    <text evidence="1">The sequence shown here is derived from an EMBL/GenBank/DDBJ whole genome shotgun (WGS) entry which is preliminary data.</text>
</comment>
<protein>
    <submittedName>
        <fullName evidence="1">Uncharacterized protein</fullName>
    </submittedName>
</protein>
<sequence>MYFQDNLPSQTHHPIEHLCLVQTSLLHGHSTGQLLSGQEWEIRRKDIPSLPFLNNRNGATWHTTTFLRDSLLMKNGKMVGVELLAAFWSE</sequence>
<evidence type="ECO:0000313" key="1">
    <source>
        <dbReference type="EMBL" id="GIX89997.1"/>
    </source>
</evidence>
<name>A0AAV4P474_CAEEX</name>
<organism evidence="1 2">
    <name type="scientific">Caerostris extrusa</name>
    <name type="common">Bark spider</name>
    <name type="synonym">Caerostris bankana</name>
    <dbReference type="NCBI Taxonomy" id="172846"/>
    <lineage>
        <taxon>Eukaryota</taxon>
        <taxon>Metazoa</taxon>
        <taxon>Ecdysozoa</taxon>
        <taxon>Arthropoda</taxon>
        <taxon>Chelicerata</taxon>
        <taxon>Arachnida</taxon>
        <taxon>Araneae</taxon>
        <taxon>Araneomorphae</taxon>
        <taxon>Entelegynae</taxon>
        <taxon>Araneoidea</taxon>
        <taxon>Araneidae</taxon>
        <taxon>Caerostris</taxon>
    </lineage>
</organism>
<gene>
    <name evidence="1" type="ORF">CEXT_470621</name>
</gene>
<dbReference type="EMBL" id="BPLR01003904">
    <property type="protein sequence ID" value="GIX89997.1"/>
    <property type="molecule type" value="Genomic_DNA"/>
</dbReference>
<evidence type="ECO:0000313" key="2">
    <source>
        <dbReference type="Proteomes" id="UP001054945"/>
    </source>
</evidence>
<dbReference type="Proteomes" id="UP001054945">
    <property type="component" value="Unassembled WGS sequence"/>
</dbReference>
<proteinExistence type="predicted"/>